<keyword evidence="2" id="KW-1185">Reference proteome</keyword>
<evidence type="ECO:0000313" key="1">
    <source>
        <dbReference type="EMBL" id="PRY98434.1"/>
    </source>
</evidence>
<organism evidence="1 2">
    <name type="scientific">Jezberella montanilacus</name>
    <dbReference type="NCBI Taxonomy" id="323426"/>
    <lineage>
        <taxon>Bacteria</taxon>
        <taxon>Pseudomonadati</taxon>
        <taxon>Pseudomonadota</taxon>
        <taxon>Betaproteobacteria</taxon>
        <taxon>Burkholderiales</taxon>
        <taxon>Alcaligenaceae</taxon>
        <taxon>Jezberella</taxon>
    </lineage>
</organism>
<name>A0A2T0XHK6_9BURK</name>
<dbReference type="Gene3D" id="2.30.110.10">
    <property type="entry name" value="Electron Transport, Fmn-binding Protein, Chain A"/>
    <property type="match status" value="1"/>
</dbReference>
<dbReference type="InterPro" id="IPR007396">
    <property type="entry name" value="TR_PAI2-type"/>
</dbReference>
<sequence length="212" mass="23715">MYLPAHFDQQDPEELAALVKAYPLATMVTMNGDELVANHIPYLLTGPLVPGATLKGHVAKNNDVWQHADSAKDILLVFQGSSAYITPNWYPSKQEHHQVVPTYNYVVVHVYGKLSVYHDRPSKLAIVDHLTQSMEKTRSSTWKVGDAPPDFIEKMLDAIVGVDVTVTRIQAKWKINQNRSATDREGVADGLEQSALSDADRQMSELVRWGQH</sequence>
<dbReference type="AlphaFoldDB" id="A0A2T0XHK6"/>
<evidence type="ECO:0000313" key="2">
    <source>
        <dbReference type="Proteomes" id="UP000238308"/>
    </source>
</evidence>
<accession>A0A2T0XHK6</accession>
<reference evidence="1 2" key="1">
    <citation type="submission" date="2018-03" db="EMBL/GenBank/DDBJ databases">
        <title>Genomic Encyclopedia of Type Strains, Phase III (KMG-III): the genomes of soil and plant-associated and newly described type strains.</title>
        <authorList>
            <person name="Whitman W."/>
        </authorList>
    </citation>
    <scope>NUCLEOTIDE SEQUENCE [LARGE SCALE GENOMIC DNA]</scope>
    <source>
        <strain evidence="1 2">MWH-P2sevCIIIb</strain>
    </source>
</reference>
<dbReference type="PANTHER" id="PTHR35802:SF1">
    <property type="entry name" value="PROTEASE SYNTHASE AND SPORULATION PROTEIN PAI 2"/>
    <property type="match status" value="1"/>
</dbReference>
<dbReference type="OrthoDB" id="9794948at2"/>
<proteinExistence type="predicted"/>
<dbReference type="EMBL" id="PVTV01000012">
    <property type="protein sequence ID" value="PRY98434.1"/>
    <property type="molecule type" value="Genomic_DNA"/>
</dbReference>
<comment type="caution">
    <text evidence="1">The sequence shown here is derived from an EMBL/GenBank/DDBJ whole genome shotgun (WGS) entry which is preliminary data.</text>
</comment>
<dbReference type="Proteomes" id="UP000238308">
    <property type="component" value="Unassembled WGS sequence"/>
</dbReference>
<dbReference type="PANTHER" id="PTHR35802">
    <property type="entry name" value="PROTEASE SYNTHASE AND SPORULATION PROTEIN PAI 2"/>
    <property type="match status" value="1"/>
</dbReference>
<dbReference type="Pfam" id="PF04299">
    <property type="entry name" value="FMN_bind_2"/>
    <property type="match status" value="1"/>
</dbReference>
<dbReference type="RefSeq" id="WP_106227144.1">
    <property type="nucleotide sequence ID" value="NZ_PVTV01000012.1"/>
</dbReference>
<protein>
    <submittedName>
        <fullName evidence="1">PaiB family negative transcriptional regulator</fullName>
    </submittedName>
</protein>
<dbReference type="PIRSF" id="PIRSF010372">
    <property type="entry name" value="PaiB"/>
    <property type="match status" value="1"/>
</dbReference>
<gene>
    <name evidence="1" type="ORF">BCM14_1262</name>
</gene>
<dbReference type="SUPFAM" id="SSF50475">
    <property type="entry name" value="FMN-binding split barrel"/>
    <property type="match status" value="1"/>
</dbReference>
<dbReference type="InterPro" id="IPR012349">
    <property type="entry name" value="Split_barrel_FMN-bd"/>
</dbReference>